<dbReference type="AlphaFoldDB" id="A0A1S2YNR6"/>
<sequence>MMSYFCGYNVVVMLFFMCLLLLLNNKNNIVLGLGVEDDHQLLDLSNRDEVVEIAGYGEEKLSTVLITGSLHCGGDHHHPHAMPIPGALVAINCQSHAKERKGKSMVARGVTDEFGDFMVDLPSYLHAIPNLEKICRVKVHRIPKGSPCRPARHVNKHKGLFSLSSIGNGIRTYDAGNIRIQHSGSEPGKI</sequence>
<dbReference type="KEGG" id="cam:101497330"/>
<reference evidence="1" key="1">
    <citation type="journal article" date="2013" name="Nat. Biotechnol.">
        <title>Draft genome sequence of chickpea (Cicer arietinum) provides a resource for trait improvement.</title>
        <authorList>
            <person name="Varshney R.K."/>
            <person name="Song C."/>
            <person name="Saxena R.K."/>
            <person name="Azam S."/>
            <person name="Yu S."/>
            <person name="Sharpe A.G."/>
            <person name="Cannon S."/>
            <person name="Baek J."/>
            <person name="Rosen B.D."/>
            <person name="Tar'an B."/>
            <person name="Millan T."/>
            <person name="Zhang X."/>
            <person name="Ramsay L.D."/>
            <person name="Iwata A."/>
            <person name="Wang Y."/>
            <person name="Nelson W."/>
            <person name="Farmer A.D."/>
            <person name="Gaur P.M."/>
            <person name="Soderlund C."/>
            <person name="Penmetsa R.V."/>
            <person name="Xu C."/>
            <person name="Bharti A.K."/>
            <person name="He W."/>
            <person name="Winter P."/>
            <person name="Zhao S."/>
            <person name="Hane J.K."/>
            <person name="Carrasquilla-Garcia N."/>
            <person name="Condie J.A."/>
            <person name="Upadhyaya H.D."/>
            <person name="Luo M.C."/>
            <person name="Thudi M."/>
            <person name="Gowda C.L."/>
            <person name="Singh N.P."/>
            <person name="Lichtenzveig J."/>
            <person name="Gali K.K."/>
            <person name="Rubio J."/>
            <person name="Nadarajan N."/>
            <person name="Dolezel J."/>
            <person name="Bansal K.C."/>
            <person name="Xu X."/>
            <person name="Edwards D."/>
            <person name="Zhang G."/>
            <person name="Kahl G."/>
            <person name="Gil J."/>
            <person name="Singh K.B."/>
            <person name="Datta S.K."/>
            <person name="Jackson S.A."/>
            <person name="Wang J."/>
            <person name="Cook D.R."/>
        </authorList>
    </citation>
    <scope>NUCLEOTIDE SEQUENCE [LARGE SCALE GENOMIC DNA]</scope>
    <source>
        <strain evidence="1">cv. CDC Frontier</strain>
    </source>
</reference>
<dbReference type="PANTHER" id="PTHR47273">
    <property type="entry name" value="EXPRESSED PROTEIN"/>
    <property type="match status" value="1"/>
</dbReference>
<dbReference type="Proteomes" id="UP000087171">
    <property type="component" value="Chromosome Ca7"/>
</dbReference>
<protein>
    <submittedName>
        <fullName evidence="2">Uncharacterized protein LOC101497330</fullName>
    </submittedName>
</protein>
<dbReference type="GeneID" id="101497330"/>
<accession>A0A1S2YNR6</accession>
<evidence type="ECO:0000313" key="1">
    <source>
        <dbReference type="Proteomes" id="UP000087171"/>
    </source>
</evidence>
<dbReference type="Pfam" id="PF01190">
    <property type="entry name" value="Pollen_Ole_e_1"/>
    <property type="match status" value="1"/>
</dbReference>
<dbReference type="RefSeq" id="XP_004507594.1">
    <property type="nucleotide sequence ID" value="XM_004507537.3"/>
</dbReference>
<dbReference type="STRING" id="3827.A0A1S2YNR6"/>
<keyword evidence="1" id="KW-1185">Reference proteome</keyword>
<proteinExistence type="predicted"/>
<organism evidence="1 2">
    <name type="scientific">Cicer arietinum</name>
    <name type="common">Chickpea</name>
    <name type="synonym">Garbanzo</name>
    <dbReference type="NCBI Taxonomy" id="3827"/>
    <lineage>
        <taxon>Eukaryota</taxon>
        <taxon>Viridiplantae</taxon>
        <taxon>Streptophyta</taxon>
        <taxon>Embryophyta</taxon>
        <taxon>Tracheophyta</taxon>
        <taxon>Spermatophyta</taxon>
        <taxon>Magnoliopsida</taxon>
        <taxon>eudicotyledons</taxon>
        <taxon>Gunneridae</taxon>
        <taxon>Pentapetalae</taxon>
        <taxon>rosids</taxon>
        <taxon>fabids</taxon>
        <taxon>Fabales</taxon>
        <taxon>Fabaceae</taxon>
        <taxon>Papilionoideae</taxon>
        <taxon>50 kb inversion clade</taxon>
        <taxon>NPAAA clade</taxon>
        <taxon>Hologalegina</taxon>
        <taxon>IRL clade</taxon>
        <taxon>Cicereae</taxon>
        <taxon>Cicer</taxon>
    </lineage>
</organism>
<reference evidence="2" key="2">
    <citation type="submission" date="2025-08" db="UniProtKB">
        <authorList>
            <consortium name="RefSeq"/>
        </authorList>
    </citation>
    <scope>IDENTIFICATION</scope>
    <source>
        <tissue evidence="2">Etiolated seedlings</tissue>
    </source>
</reference>
<dbReference type="OrthoDB" id="744797at2759"/>
<dbReference type="eggNOG" id="ENOG502S4G1">
    <property type="taxonomic scope" value="Eukaryota"/>
</dbReference>
<dbReference type="PANTHER" id="PTHR47273:SF6">
    <property type="entry name" value="POLLEN OLE E 1 ALLERGEN AND EXTENSIN FAMILY PROTEIN"/>
    <property type="match status" value="1"/>
</dbReference>
<name>A0A1S2YNR6_CICAR</name>
<gene>
    <name evidence="2" type="primary">LOC101497330</name>
</gene>
<dbReference type="PaxDb" id="3827-XP_004507594.1"/>
<evidence type="ECO:0000313" key="2">
    <source>
        <dbReference type="RefSeq" id="XP_004507594.1"/>
    </source>
</evidence>